<dbReference type="EMBL" id="WIXP02000013">
    <property type="protein sequence ID" value="KAF6200848.1"/>
    <property type="molecule type" value="Genomic_DNA"/>
</dbReference>
<evidence type="ECO:0000313" key="6">
    <source>
        <dbReference type="Proteomes" id="UP000466442"/>
    </source>
</evidence>
<dbReference type="PANTHER" id="PTHR12226">
    <property type="entry name" value="MANNOSE-P-DOLICHOL UTILIZATION DEFECT 1 LEC35 -RELATED"/>
    <property type="match status" value="1"/>
</dbReference>
<dbReference type="Pfam" id="PF04193">
    <property type="entry name" value="PQ-loop"/>
    <property type="match status" value="1"/>
</dbReference>
<keyword evidence="4" id="KW-0472">Membrane</keyword>
<keyword evidence="6" id="KW-1185">Reference proteome</keyword>
<evidence type="ECO:0000256" key="1">
    <source>
        <dbReference type="ARBA" id="ARBA00004141"/>
    </source>
</evidence>
<evidence type="ECO:0000256" key="2">
    <source>
        <dbReference type="ARBA" id="ARBA00022692"/>
    </source>
</evidence>
<dbReference type="InterPro" id="IPR006603">
    <property type="entry name" value="PQ-loop_rpt"/>
</dbReference>
<comment type="caution">
    <text evidence="5">The sequence shown here is derived from an EMBL/GenBank/DDBJ whole genome shotgun (WGS) entry which is preliminary data.</text>
</comment>
<sequence>MAISQLISDALSIVTIAMCLFLKVPQIMSIVKMKSAKGMNIYSLIMELASYTTTATYNYVNGYALLTYMEYPIIIAQEYVLIYLVLYYQELVGQKSIIGTVAYMLVVFGFVTQNIPSSVLMLLVPLCTPISLSSKGLQLWEILRNMNADSVAVSTWVISALTNASRIYTIYMDSADMILLSNFILSTFMSGAIALTAYILQSKSKTKEA</sequence>
<reference evidence="5" key="1">
    <citation type="journal article" date="2021" name="Mol. Ecol. Resour.">
        <title>Apolygus lucorum genome provides insights into omnivorousness and mesophyll feeding.</title>
        <authorList>
            <person name="Liu Y."/>
            <person name="Liu H."/>
            <person name="Wang H."/>
            <person name="Huang T."/>
            <person name="Liu B."/>
            <person name="Yang B."/>
            <person name="Yin L."/>
            <person name="Li B."/>
            <person name="Zhang Y."/>
            <person name="Zhang S."/>
            <person name="Jiang F."/>
            <person name="Zhang X."/>
            <person name="Ren Y."/>
            <person name="Wang B."/>
            <person name="Wang S."/>
            <person name="Lu Y."/>
            <person name="Wu K."/>
            <person name="Fan W."/>
            <person name="Wang G."/>
        </authorList>
    </citation>
    <scope>NUCLEOTIDE SEQUENCE</scope>
    <source>
        <strain evidence="5">12Hb</strain>
    </source>
</reference>
<evidence type="ECO:0000256" key="4">
    <source>
        <dbReference type="ARBA" id="ARBA00023136"/>
    </source>
</evidence>
<keyword evidence="2" id="KW-0812">Transmembrane</keyword>
<organism evidence="5 6">
    <name type="scientific">Apolygus lucorum</name>
    <name type="common">Small green plant bug</name>
    <name type="synonym">Lygocoris lucorum</name>
    <dbReference type="NCBI Taxonomy" id="248454"/>
    <lineage>
        <taxon>Eukaryota</taxon>
        <taxon>Metazoa</taxon>
        <taxon>Ecdysozoa</taxon>
        <taxon>Arthropoda</taxon>
        <taxon>Hexapoda</taxon>
        <taxon>Insecta</taxon>
        <taxon>Pterygota</taxon>
        <taxon>Neoptera</taxon>
        <taxon>Paraneoptera</taxon>
        <taxon>Hemiptera</taxon>
        <taxon>Heteroptera</taxon>
        <taxon>Panheteroptera</taxon>
        <taxon>Cimicomorpha</taxon>
        <taxon>Miridae</taxon>
        <taxon>Mirini</taxon>
        <taxon>Apolygus</taxon>
    </lineage>
</organism>
<dbReference type="InterPro" id="IPR016817">
    <property type="entry name" value="MannP-dilichol_defect-1"/>
</dbReference>
<comment type="subcellular location">
    <subcellularLocation>
        <location evidence="1">Membrane</location>
        <topology evidence="1">Multi-pass membrane protein</topology>
    </subcellularLocation>
</comment>
<proteinExistence type="predicted"/>
<protein>
    <submittedName>
        <fullName evidence="5">Uncharacterized protein</fullName>
    </submittedName>
</protein>
<dbReference type="PANTHER" id="PTHR12226:SF3">
    <property type="entry name" value="SOLUTE CARRIER FAMILY 66 MEMBER 3"/>
    <property type="match status" value="1"/>
</dbReference>
<evidence type="ECO:0000313" key="5">
    <source>
        <dbReference type="EMBL" id="KAF6200848.1"/>
    </source>
</evidence>
<gene>
    <name evidence="5" type="ORF">GE061_005295</name>
</gene>
<evidence type="ECO:0000256" key="3">
    <source>
        <dbReference type="ARBA" id="ARBA00022989"/>
    </source>
</evidence>
<dbReference type="SMART" id="SM00679">
    <property type="entry name" value="CTNS"/>
    <property type="match status" value="1"/>
</dbReference>
<dbReference type="GO" id="GO:0016020">
    <property type="term" value="C:membrane"/>
    <property type="evidence" value="ECO:0007669"/>
    <property type="project" value="UniProtKB-SubCell"/>
</dbReference>
<keyword evidence="3" id="KW-1133">Transmembrane helix</keyword>
<name>A0A6A4J147_APOLU</name>
<dbReference type="Proteomes" id="UP000466442">
    <property type="component" value="Unassembled WGS sequence"/>
</dbReference>
<dbReference type="Gene3D" id="1.20.1280.290">
    <property type="match status" value="1"/>
</dbReference>
<dbReference type="AlphaFoldDB" id="A0A6A4J147"/>
<dbReference type="OrthoDB" id="271506at2759"/>
<accession>A0A6A4J147</accession>